<dbReference type="AlphaFoldDB" id="A0A4R2E5V7"/>
<dbReference type="PANTHER" id="PTHR34070">
    <property type="entry name" value="ARMADILLO-TYPE FOLD"/>
    <property type="match status" value="1"/>
</dbReference>
<evidence type="ECO:0000313" key="1">
    <source>
        <dbReference type="EMBL" id="TCN62917.1"/>
    </source>
</evidence>
<organism evidence="1 2">
    <name type="scientific">Acetobacteroides hydrogenigenes</name>
    <dbReference type="NCBI Taxonomy" id="979970"/>
    <lineage>
        <taxon>Bacteria</taxon>
        <taxon>Pseudomonadati</taxon>
        <taxon>Bacteroidota</taxon>
        <taxon>Bacteroidia</taxon>
        <taxon>Bacteroidales</taxon>
        <taxon>Rikenellaceae</taxon>
        <taxon>Acetobacteroides</taxon>
    </lineage>
</organism>
<proteinExistence type="predicted"/>
<dbReference type="InterPro" id="IPR014825">
    <property type="entry name" value="DNA_alkylation"/>
</dbReference>
<dbReference type="CDD" id="cd06561">
    <property type="entry name" value="AlkD_like"/>
    <property type="match status" value="1"/>
</dbReference>
<dbReference type="Pfam" id="PF08713">
    <property type="entry name" value="DNA_alkylation"/>
    <property type="match status" value="1"/>
</dbReference>
<dbReference type="SUPFAM" id="SSF48371">
    <property type="entry name" value="ARM repeat"/>
    <property type="match status" value="1"/>
</dbReference>
<dbReference type="Gene3D" id="1.25.10.90">
    <property type="match status" value="1"/>
</dbReference>
<gene>
    <name evidence="1" type="ORF">CLV25_11756</name>
</gene>
<keyword evidence="2" id="KW-1185">Reference proteome</keyword>
<dbReference type="EMBL" id="SLWB01000017">
    <property type="protein sequence ID" value="TCN62917.1"/>
    <property type="molecule type" value="Genomic_DNA"/>
</dbReference>
<dbReference type="InterPro" id="IPR016024">
    <property type="entry name" value="ARM-type_fold"/>
</dbReference>
<comment type="caution">
    <text evidence="1">The sequence shown here is derived from an EMBL/GenBank/DDBJ whole genome shotgun (WGS) entry which is preliminary data.</text>
</comment>
<dbReference type="RefSeq" id="WP_131840321.1">
    <property type="nucleotide sequence ID" value="NZ_SLWB01000017.1"/>
</dbReference>
<reference evidence="1 2" key="1">
    <citation type="submission" date="2019-03" db="EMBL/GenBank/DDBJ databases">
        <title>Genomic Encyclopedia of Archaeal and Bacterial Type Strains, Phase II (KMG-II): from individual species to whole genera.</title>
        <authorList>
            <person name="Goeker M."/>
        </authorList>
    </citation>
    <scope>NUCLEOTIDE SEQUENCE [LARGE SCALE GENOMIC DNA]</scope>
    <source>
        <strain evidence="1 2">RL-C</strain>
    </source>
</reference>
<sequence>MSDRIAAHELLVNELVNLQDSSTQKVVAYFFKTGEGQYGHGDKFLGIKVPVVRSTIKPYIHKIASEEVEHLLRSEYHEVRLAGLLVWVAQYKKLKDEAARKKIVDLFLRNTQYVNSWDLVDLSCEYIVGEYLLDKPADLLFTLAKSENLWEQRIAIVSTLTFIRKGRFEDTLALCEGFLDHQHDLIHKASGWCLREIGKRDETVLRRFLAQHAHVMPRTMLRYSIEKMGEADRRFFMEAKARSITLRTN</sequence>
<protein>
    <submittedName>
        <fullName evidence="1">3-methyladenine DNA glycosylase AlkD</fullName>
    </submittedName>
</protein>
<dbReference type="PANTHER" id="PTHR34070:SF1">
    <property type="entry name" value="DNA ALKYLATION REPAIR PROTEIN"/>
    <property type="match status" value="1"/>
</dbReference>
<dbReference type="Proteomes" id="UP000294830">
    <property type="component" value="Unassembled WGS sequence"/>
</dbReference>
<accession>A0A4R2E5V7</accession>
<name>A0A4R2E5V7_9BACT</name>
<evidence type="ECO:0000313" key="2">
    <source>
        <dbReference type="Proteomes" id="UP000294830"/>
    </source>
</evidence>
<dbReference type="OrthoDB" id="9775346at2"/>